<evidence type="ECO:0000313" key="2">
    <source>
        <dbReference type="Proteomes" id="UP000799778"/>
    </source>
</evidence>
<dbReference type="EMBL" id="ML978073">
    <property type="protein sequence ID" value="KAF2012360.1"/>
    <property type="molecule type" value="Genomic_DNA"/>
</dbReference>
<proteinExistence type="predicted"/>
<reference evidence="1" key="1">
    <citation type="journal article" date="2020" name="Stud. Mycol.">
        <title>101 Dothideomycetes genomes: a test case for predicting lifestyles and emergence of pathogens.</title>
        <authorList>
            <person name="Haridas S."/>
            <person name="Albert R."/>
            <person name="Binder M."/>
            <person name="Bloem J."/>
            <person name="Labutti K."/>
            <person name="Salamov A."/>
            <person name="Andreopoulos B."/>
            <person name="Baker S."/>
            <person name="Barry K."/>
            <person name="Bills G."/>
            <person name="Bluhm B."/>
            <person name="Cannon C."/>
            <person name="Castanera R."/>
            <person name="Culley D."/>
            <person name="Daum C."/>
            <person name="Ezra D."/>
            <person name="Gonzalez J."/>
            <person name="Henrissat B."/>
            <person name="Kuo A."/>
            <person name="Liang C."/>
            <person name="Lipzen A."/>
            <person name="Lutzoni F."/>
            <person name="Magnuson J."/>
            <person name="Mondo S."/>
            <person name="Nolan M."/>
            <person name="Ohm R."/>
            <person name="Pangilinan J."/>
            <person name="Park H.-J."/>
            <person name="Ramirez L."/>
            <person name="Alfaro M."/>
            <person name="Sun H."/>
            <person name="Tritt A."/>
            <person name="Yoshinaga Y."/>
            <person name="Zwiers L.-H."/>
            <person name="Turgeon B."/>
            <person name="Goodwin S."/>
            <person name="Spatafora J."/>
            <person name="Crous P."/>
            <person name="Grigoriev I."/>
        </authorList>
    </citation>
    <scope>NUCLEOTIDE SEQUENCE</scope>
    <source>
        <strain evidence="1">CBS 175.79</strain>
    </source>
</reference>
<dbReference type="GeneID" id="54280034"/>
<organism evidence="1 2">
    <name type="scientific">Aaosphaeria arxii CBS 175.79</name>
    <dbReference type="NCBI Taxonomy" id="1450172"/>
    <lineage>
        <taxon>Eukaryota</taxon>
        <taxon>Fungi</taxon>
        <taxon>Dikarya</taxon>
        <taxon>Ascomycota</taxon>
        <taxon>Pezizomycotina</taxon>
        <taxon>Dothideomycetes</taxon>
        <taxon>Pleosporomycetidae</taxon>
        <taxon>Pleosporales</taxon>
        <taxon>Pleosporales incertae sedis</taxon>
        <taxon>Aaosphaeria</taxon>
    </lineage>
</organism>
<dbReference type="AlphaFoldDB" id="A0A6A5XHV9"/>
<name>A0A6A5XHV9_9PLEO</name>
<evidence type="ECO:0000313" key="1">
    <source>
        <dbReference type="EMBL" id="KAF2012360.1"/>
    </source>
</evidence>
<dbReference type="RefSeq" id="XP_033380699.1">
    <property type="nucleotide sequence ID" value="XM_033522637.1"/>
</dbReference>
<sequence length="109" mass="11936">MGGRREGGWMERVWPLSDLCLVFLPAQAARTVNAFLLPALLLAASPILKAIHIPLSSGAVFPPIVLLVSAGARWCPSSIFVYNTVSQFRADPRKVHQKGIVCVKKETWP</sequence>
<dbReference type="Proteomes" id="UP000799778">
    <property type="component" value="Unassembled WGS sequence"/>
</dbReference>
<gene>
    <name evidence="1" type="ORF">BU24DRAFT_275390</name>
</gene>
<accession>A0A6A5XHV9</accession>
<protein>
    <submittedName>
        <fullName evidence="1">Uncharacterized protein</fullName>
    </submittedName>
</protein>
<keyword evidence="2" id="KW-1185">Reference proteome</keyword>